<proteinExistence type="predicted"/>
<reference evidence="2" key="1">
    <citation type="submission" date="2017-08" db="EMBL/GenBank/DDBJ databases">
        <authorList>
            <person name="Polle J.E."/>
            <person name="Barry K."/>
            <person name="Cushman J."/>
            <person name="Schmutz J."/>
            <person name="Tran D."/>
            <person name="Hathwaick L.T."/>
            <person name="Yim W.C."/>
            <person name="Jenkins J."/>
            <person name="Mckie-Krisberg Z.M."/>
            <person name="Prochnik S."/>
            <person name="Lindquist E."/>
            <person name="Dockter R.B."/>
            <person name="Adam C."/>
            <person name="Molina H."/>
            <person name="Bunkerborg J."/>
            <person name="Jin E."/>
            <person name="Buchheim M."/>
            <person name="Magnuson J."/>
        </authorList>
    </citation>
    <scope>NUCLEOTIDE SEQUENCE</scope>
    <source>
        <strain evidence="2">CCAP 19/18</strain>
    </source>
</reference>
<name>A0ABQ7GWQ0_DUNSA</name>
<feature type="region of interest" description="Disordered" evidence="1">
    <location>
        <begin position="1"/>
        <end position="171"/>
    </location>
</feature>
<organism evidence="2 3">
    <name type="scientific">Dunaliella salina</name>
    <name type="common">Green alga</name>
    <name type="synonym">Protococcus salinus</name>
    <dbReference type="NCBI Taxonomy" id="3046"/>
    <lineage>
        <taxon>Eukaryota</taxon>
        <taxon>Viridiplantae</taxon>
        <taxon>Chlorophyta</taxon>
        <taxon>core chlorophytes</taxon>
        <taxon>Chlorophyceae</taxon>
        <taxon>CS clade</taxon>
        <taxon>Chlamydomonadales</taxon>
        <taxon>Dunaliellaceae</taxon>
        <taxon>Dunaliella</taxon>
    </lineage>
</organism>
<feature type="compositionally biased region" description="Basic and acidic residues" evidence="1">
    <location>
        <begin position="87"/>
        <end position="113"/>
    </location>
</feature>
<evidence type="ECO:0000313" key="3">
    <source>
        <dbReference type="Proteomes" id="UP000815325"/>
    </source>
</evidence>
<gene>
    <name evidence="2" type="ORF">DUNSADRAFT_1737</name>
</gene>
<keyword evidence="3" id="KW-1185">Reference proteome</keyword>
<dbReference type="Proteomes" id="UP000815325">
    <property type="component" value="Unassembled WGS sequence"/>
</dbReference>
<feature type="compositionally biased region" description="Basic and acidic residues" evidence="1">
    <location>
        <begin position="9"/>
        <end position="37"/>
    </location>
</feature>
<sequence length="244" mass="27237">MASTSSMGQRHDSQREFLSRLEQNRMNYDDWKHPDKYRGRKNQTSVYNPLVPLPGEEPPMRALKTYPRNTHMGTMAHLAPGSLEPLSRAEVRAARAEAKRSSRESSPARRQDGDSPPGHAGREAKRQGMKGHGQDVEGCAIAEGEEEGGSNSGYSQCEEEEEEELRKLDSSEKEALRNAALKQVVDEVAMVKQVEADLIREYPHGVPRIVIMRVQKELGLRLPSLGFGEAQSLSDMMARASLRD</sequence>
<accession>A0ABQ7GWQ0</accession>
<dbReference type="EMBL" id="MU069557">
    <property type="protein sequence ID" value="KAF5839040.1"/>
    <property type="molecule type" value="Genomic_DNA"/>
</dbReference>
<evidence type="ECO:0000313" key="2">
    <source>
        <dbReference type="EMBL" id="KAF5839040.1"/>
    </source>
</evidence>
<protein>
    <submittedName>
        <fullName evidence="2">Uncharacterized protein</fullName>
    </submittedName>
</protein>
<comment type="caution">
    <text evidence="2">The sequence shown here is derived from an EMBL/GenBank/DDBJ whole genome shotgun (WGS) entry which is preliminary data.</text>
</comment>
<evidence type="ECO:0000256" key="1">
    <source>
        <dbReference type="SAM" id="MobiDB-lite"/>
    </source>
</evidence>